<keyword evidence="2" id="KW-0472">Membrane</keyword>
<keyword evidence="2" id="KW-1133">Transmembrane helix</keyword>
<keyword evidence="4" id="KW-1185">Reference proteome</keyword>
<feature type="region of interest" description="Disordered" evidence="1">
    <location>
        <begin position="258"/>
        <end position="283"/>
    </location>
</feature>
<gene>
    <name evidence="3" type="ORF">BC938DRAFT_473275</name>
</gene>
<reference evidence="3 4" key="1">
    <citation type="journal article" date="2018" name="New Phytol.">
        <title>Phylogenomics of Endogonaceae and evolution of mycorrhizas within Mucoromycota.</title>
        <authorList>
            <person name="Chang Y."/>
            <person name="Desiro A."/>
            <person name="Na H."/>
            <person name="Sandor L."/>
            <person name="Lipzen A."/>
            <person name="Clum A."/>
            <person name="Barry K."/>
            <person name="Grigoriev I.V."/>
            <person name="Martin F.M."/>
            <person name="Stajich J.E."/>
            <person name="Smith M.E."/>
            <person name="Bonito G."/>
            <person name="Spatafora J.W."/>
        </authorList>
    </citation>
    <scope>NUCLEOTIDE SEQUENCE [LARGE SCALE GENOMIC DNA]</scope>
    <source>
        <strain evidence="3 4">AD002</strain>
    </source>
</reference>
<feature type="transmembrane region" description="Helical" evidence="2">
    <location>
        <begin position="159"/>
        <end position="175"/>
    </location>
</feature>
<dbReference type="Proteomes" id="UP000274822">
    <property type="component" value="Unassembled WGS sequence"/>
</dbReference>
<comment type="caution">
    <text evidence="3">The sequence shown here is derived from an EMBL/GenBank/DDBJ whole genome shotgun (WGS) entry which is preliminary data.</text>
</comment>
<keyword evidence="2" id="KW-0812">Transmembrane</keyword>
<feature type="transmembrane region" description="Helical" evidence="2">
    <location>
        <begin position="181"/>
        <end position="206"/>
    </location>
</feature>
<dbReference type="AlphaFoldDB" id="A0A433Q4C0"/>
<sequence length="283" mass="30804">MLSMVMDLLGPFTQPTCEKLCMHVTSLAKASSGTLHLDVGNLISSQSVFPPFHSRRTNTHPLCTPLLTTQPHPHPHQNPFNEKNLTTTMPSDLTNGAKPDFTTTENGVVHEGLNVKEYLPKGTDEAVRRAMQTGKEIGQSATEIGLHAWSLVSTYTTEYPLLGIFLALLAAFSFIPIASFLIFIVVSLLFVAGGAIIATVVVEGILVSIAGTFLLFALFLAISTATFILGWLAFFVYGFRAVNLALDHLNTWQQQQERGVDAAKRAPVPRPEAGKVEESVKEE</sequence>
<evidence type="ECO:0000313" key="4">
    <source>
        <dbReference type="Proteomes" id="UP000274822"/>
    </source>
</evidence>
<accession>A0A433Q4C0</accession>
<organism evidence="3 4">
    <name type="scientific">Jimgerdemannia flammicorona</name>
    <dbReference type="NCBI Taxonomy" id="994334"/>
    <lineage>
        <taxon>Eukaryota</taxon>
        <taxon>Fungi</taxon>
        <taxon>Fungi incertae sedis</taxon>
        <taxon>Mucoromycota</taxon>
        <taxon>Mucoromycotina</taxon>
        <taxon>Endogonomycetes</taxon>
        <taxon>Endogonales</taxon>
        <taxon>Endogonaceae</taxon>
        <taxon>Jimgerdemannia</taxon>
    </lineage>
</organism>
<feature type="transmembrane region" description="Helical" evidence="2">
    <location>
        <begin position="213"/>
        <end position="239"/>
    </location>
</feature>
<feature type="compositionally biased region" description="Basic and acidic residues" evidence="1">
    <location>
        <begin position="272"/>
        <end position="283"/>
    </location>
</feature>
<name>A0A433Q4C0_9FUNG</name>
<evidence type="ECO:0000313" key="3">
    <source>
        <dbReference type="EMBL" id="RUS24655.1"/>
    </source>
</evidence>
<protein>
    <submittedName>
        <fullName evidence="3">Uncharacterized protein</fullName>
    </submittedName>
</protein>
<evidence type="ECO:0000256" key="2">
    <source>
        <dbReference type="SAM" id="Phobius"/>
    </source>
</evidence>
<proteinExistence type="predicted"/>
<dbReference type="Pfam" id="PF16015">
    <property type="entry name" value="Promethin"/>
    <property type="match status" value="1"/>
</dbReference>
<dbReference type="EMBL" id="RBNJ01015352">
    <property type="protein sequence ID" value="RUS24655.1"/>
    <property type="molecule type" value="Genomic_DNA"/>
</dbReference>
<evidence type="ECO:0000256" key="1">
    <source>
        <dbReference type="SAM" id="MobiDB-lite"/>
    </source>
</evidence>